<dbReference type="OrthoDB" id="3176940at2759"/>
<feature type="region of interest" description="Disordered" evidence="2">
    <location>
        <begin position="525"/>
        <end position="586"/>
    </location>
</feature>
<evidence type="ECO:0000313" key="4">
    <source>
        <dbReference type="EMBL" id="TDL23631.1"/>
    </source>
</evidence>
<dbReference type="Proteomes" id="UP000294933">
    <property type="component" value="Unassembled WGS sequence"/>
</dbReference>
<feature type="region of interest" description="Disordered" evidence="2">
    <location>
        <begin position="134"/>
        <end position="172"/>
    </location>
</feature>
<name>A0A4Y7Q8K3_9AGAM</name>
<gene>
    <name evidence="4" type="ORF">BD410DRAFT_786866</name>
</gene>
<organism evidence="4 5">
    <name type="scientific">Rickenella mellea</name>
    <dbReference type="NCBI Taxonomy" id="50990"/>
    <lineage>
        <taxon>Eukaryota</taxon>
        <taxon>Fungi</taxon>
        <taxon>Dikarya</taxon>
        <taxon>Basidiomycota</taxon>
        <taxon>Agaricomycotina</taxon>
        <taxon>Agaricomycetes</taxon>
        <taxon>Hymenochaetales</taxon>
        <taxon>Rickenellaceae</taxon>
        <taxon>Rickenella</taxon>
    </lineage>
</organism>
<feature type="compositionally biased region" description="Low complexity" evidence="2">
    <location>
        <begin position="549"/>
        <end position="560"/>
    </location>
</feature>
<dbReference type="InterPro" id="IPR046520">
    <property type="entry name" value="DUF6697"/>
</dbReference>
<evidence type="ECO:0000259" key="3">
    <source>
        <dbReference type="Pfam" id="PF20411"/>
    </source>
</evidence>
<feature type="compositionally biased region" description="Basic residues" evidence="2">
    <location>
        <begin position="531"/>
        <end position="548"/>
    </location>
</feature>
<feature type="domain" description="DUF6697" evidence="3">
    <location>
        <begin position="327"/>
        <end position="520"/>
    </location>
</feature>
<dbReference type="AlphaFoldDB" id="A0A4Y7Q8K3"/>
<proteinExistence type="predicted"/>
<feature type="region of interest" description="Disordered" evidence="2">
    <location>
        <begin position="68"/>
        <end position="112"/>
    </location>
</feature>
<protein>
    <recommendedName>
        <fullName evidence="3">DUF6697 domain-containing protein</fullName>
    </recommendedName>
</protein>
<reference evidence="4 5" key="1">
    <citation type="submission" date="2018-06" db="EMBL/GenBank/DDBJ databases">
        <title>A transcriptomic atlas of mushroom development highlights an independent origin of complex multicellularity.</title>
        <authorList>
            <consortium name="DOE Joint Genome Institute"/>
            <person name="Krizsan K."/>
            <person name="Almasi E."/>
            <person name="Merenyi Z."/>
            <person name="Sahu N."/>
            <person name="Viragh M."/>
            <person name="Koszo T."/>
            <person name="Mondo S."/>
            <person name="Kiss B."/>
            <person name="Balint B."/>
            <person name="Kues U."/>
            <person name="Barry K."/>
            <person name="Hegedus J.C."/>
            <person name="Henrissat B."/>
            <person name="Johnson J."/>
            <person name="Lipzen A."/>
            <person name="Ohm R."/>
            <person name="Nagy I."/>
            <person name="Pangilinan J."/>
            <person name="Yan J."/>
            <person name="Xiong Y."/>
            <person name="Grigoriev I.V."/>
            <person name="Hibbett D.S."/>
            <person name="Nagy L.G."/>
        </authorList>
    </citation>
    <scope>NUCLEOTIDE SEQUENCE [LARGE SCALE GENOMIC DNA]</scope>
    <source>
        <strain evidence="4 5">SZMC22713</strain>
    </source>
</reference>
<keyword evidence="5" id="KW-1185">Reference proteome</keyword>
<feature type="compositionally biased region" description="Basic and acidic residues" evidence="2">
    <location>
        <begin position="85"/>
        <end position="108"/>
    </location>
</feature>
<keyword evidence="1" id="KW-0175">Coiled coil</keyword>
<feature type="compositionally biased region" description="Polar residues" evidence="2">
    <location>
        <begin position="203"/>
        <end position="220"/>
    </location>
</feature>
<evidence type="ECO:0000256" key="2">
    <source>
        <dbReference type="SAM" id="MobiDB-lite"/>
    </source>
</evidence>
<dbReference type="STRING" id="50990.A0A4Y7Q8K3"/>
<feature type="compositionally biased region" description="Low complexity" evidence="2">
    <location>
        <begin position="157"/>
        <end position="168"/>
    </location>
</feature>
<evidence type="ECO:0000256" key="1">
    <source>
        <dbReference type="SAM" id="Coils"/>
    </source>
</evidence>
<feature type="coiled-coil region" evidence="1">
    <location>
        <begin position="14"/>
        <end position="41"/>
    </location>
</feature>
<feature type="compositionally biased region" description="Acidic residues" evidence="2">
    <location>
        <begin position="253"/>
        <end position="266"/>
    </location>
</feature>
<feature type="region of interest" description="Disordered" evidence="2">
    <location>
        <begin position="201"/>
        <end position="266"/>
    </location>
</feature>
<sequence>MTASSRPQVDHAQFELLQRRVSELEEENAALVEKVASLESDRESHLRVCLGLVQTAQPHDQAVKFRVNDNAVDSKPPMAMARNPSNEDNKSAQDSKPAAEQKRKEETAIKSITSPSQILADLSSVDIDKAKIVPTNDSKTGTKLERPHTQPLVTGQSNSTKRSSSPSSPLCFRKVRDVKPKYQLEVVVPAVPNSVRKLHLKNSNHNMPSTYPSTLNSPDVGSQDWDDRQSMAGDSGVRGSDGTPDRGRSSVILDDESMSELTDLEDEGKDIVDRKKVMDSYKNPTAKVQVKKTAISLSFDSVYERIKTVGHGLFDIKAPDSLVFRRISRRFLSNVYGGNMQAMYSHPDKSFVEKHGIKSFMCLITEYNPHAPIRPGSPGLFFGDDEPLEWPNPSERVFTRVEPGKWEYQGDYKFVRCKPLTPAEYCSLGHVVRHTWTKGIAESGWGLWTRARILLRTELGREPRDREIAAKKTVLNANKHLDTVTAEQVEAAFATGKEVIGIWAMKCIAYDVAFQTTLIQNFDSWVPPEPKKKKKTKPKGAKPTKGRGKPSSTKDSSSKSPSKRRRPRSPSIISSDSHESSDNIFDEVDSDNEIEIIYDNIRSLGTKSRPGKRARLESEVF</sequence>
<dbReference type="VEuPathDB" id="FungiDB:BD410DRAFT_786866"/>
<dbReference type="EMBL" id="ML170169">
    <property type="protein sequence ID" value="TDL23631.1"/>
    <property type="molecule type" value="Genomic_DNA"/>
</dbReference>
<evidence type="ECO:0000313" key="5">
    <source>
        <dbReference type="Proteomes" id="UP000294933"/>
    </source>
</evidence>
<accession>A0A4Y7Q8K3</accession>
<dbReference type="Pfam" id="PF20411">
    <property type="entry name" value="DUF6697"/>
    <property type="match status" value="1"/>
</dbReference>